<comment type="similarity">
    <text evidence="3">Belongs to the DAMOX/DASOX family.</text>
</comment>
<comment type="subcellular location">
    <subcellularLocation>
        <location evidence="2">Peroxisome matrix</location>
    </subcellularLocation>
</comment>
<evidence type="ECO:0000256" key="5">
    <source>
        <dbReference type="ARBA" id="ARBA00022827"/>
    </source>
</evidence>
<proteinExistence type="inferred from homology"/>
<dbReference type="Proteomes" id="UP000092462">
    <property type="component" value="Unassembled WGS sequence"/>
</dbReference>
<dbReference type="GO" id="GO:0003884">
    <property type="term" value="F:D-amino-acid oxidase activity"/>
    <property type="evidence" value="ECO:0007669"/>
    <property type="project" value="InterPro"/>
</dbReference>
<evidence type="ECO:0000256" key="6">
    <source>
        <dbReference type="ARBA" id="ARBA00023002"/>
    </source>
</evidence>
<comment type="cofactor">
    <cofactor evidence="1 7">
        <name>FAD</name>
        <dbReference type="ChEBI" id="CHEBI:57692"/>
    </cofactor>
</comment>
<dbReference type="SUPFAM" id="SSF51971">
    <property type="entry name" value="Nucleotide-binding domain"/>
    <property type="match status" value="1"/>
</dbReference>
<evidence type="ECO:0000256" key="4">
    <source>
        <dbReference type="ARBA" id="ARBA00022630"/>
    </source>
</evidence>
<dbReference type="InterPro" id="IPR023209">
    <property type="entry name" value="DAO"/>
</dbReference>
<keyword evidence="10" id="KW-1185">Reference proteome</keyword>
<dbReference type="SUPFAM" id="SSF54373">
    <property type="entry name" value="FAD-linked reductases, C-terminal domain"/>
    <property type="match status" value="1"/>
</dbReference>
<dbReference type="Gene3D" id="3.40.50.720">
    <property type="entry name" value="NAD(P)-binding Rossmann-like Domain"/>
    <property type="match status" value="1"/>
</dbReference>
<evidence type="ECO:0000256" key="1">
    <source>
        <dbReference type="ARBA" id="ARBA00001974"/>
    </source>
</evidence>
<dbReference type="VEuPathDB" id="VectorBase:PPAPM1_009997"/>
<evidence type="ECO:0000256" key="3">
    <source>
        <dbReference type="ARBA" id="ARBA00006730"/>
    </source>
</evidence>
<dbReference type="GO" id="GO:0071949">
    <property type="term" value="F:FAD binding"/>
    <property type="evidence" value="ECO:0007669"/>
    <property type="project" value="InterPro"/>
</dbReference>
<dbReference type="Gene3D" id="3.30.9.10">
    <property type="entry name" value="D-Amino Acid Oxidase, subunit A, domain 2"/>
    <property type="match status" value="1"/>
</dbReference>
<dbReference type="PIRSF" id="PIRSF000189">
    <property type="entry name" value="D-aa_oxidase"/>
    <property type="match status" value="1"/>
</dbReference>
<dbReference type="PANTHER" id="PTHR11530:SF11">
    <property type="entry name" value="D-ASPARTATE OXIDASE"/>
    <property type="match status" value="1"/>
</dbReference>
<reference evidence="9" key="1">
    <citation type="submission" date="2022-08" db="UniProtKB">
        <authorList>
            <consortium name="EnsemblMetazoa"/>
        </authorList>
    </citation>
    <scope>IDENTIFICATION</scope>
    <source>
        <strain evidence="9">Israel</strain>
    </source>
</reference>
<dbReference type="Pfam" id="PF01266">
    <property type="entry name" value="DAO"/>
    <property type="match status" value="1"/>
</dbReference>
<feature type="binding site" evidence="7">
    <location>
        <position position="227"/>
    </location>
    <ligand>
        <name>D-dopa</name>
        <dbReference type="ChEBI" id="CHEBI:149689"/>
    </ligand>
</feature>
<evidence type="ECO:0000313" key="10">
    <source>
        <dbReference type="Proteomes" id="UP000092462"/>
    </source>
</evidence>
<name>A0A1B0D4X5_PHLPP</name>
<feature type="binding site" evidence="7">
    <location>
        <position position="51"/>
    </location>
    <ligand>
        <name>D-dopa</name>
        <dbReference type="ChEBI" id="CHEBI:149689"/>
    </ligand>
</feature>
<dbReference type="PANTHER" id="PTHR11530">
    <property type="entry name" value="D-AMINO ACID OXIDASE"/>
    <property type="match status" value="1"/>
</dbReference>
<keyword evidence="6" id="KW-0560">Oxidoreductase</keyword>
<dbReference type="GO" id="GO:0019478">
    <property type="term" value="P:D-amino acid catabolic process"/>
    <property type="evidence" value="ECO:0007669"/>
    <property type="project" value="TreeGrafter"/>
</dbReference>
<evidence type="ECO:0000256" key="7">
    <source>
        <dbReference type="PIRSR" id="PIRSR000189-1"/>
    </source>
</evidence>
<dbReference type="InterPro" id="IPR006076">
    <property type="entry name" value="FAD-dep_OxRdtase"/>
</dbReference>
<evidence type="ECO:0000259" key="8">
    <source>
        <dbReference type="Pfam" id="PF01266"/>
    </source>
</evidence>
<dbReference type="VEuPathDB" id="VectorBase:PPAI002533"/>
<keyword evidence="4" id="KW-0285">Flavoprotein</keyword>
<dbReference type="EnsemblMetazoa" id="PPAI002533-RA">
    <property type="protein sequence ID" value="PPAI002533-PA"/>
    <property type="gene ID" value="PPAI002533"/>
</dbReference>
<feature type="domain" description="FAD dependent oxidoreductase" evidence="8">
    <location>
        <begin position="3"/>
        <end position="328"/>
    </location>
</feature>
<dbReference type="EMBL" id="AJVK01011634">
    <property type="status" value="NOT_ANNOTATED_CDS"/>
    <property type="molecule type" value="Genomic_DNA"/>
</dbReference>
<dbReference type="GO" id="GO:0005782">
    <property type="term" value="C:peroxisomal matrix"/>
    <property type="evidence" value="ECO:0007669"/>
    <property type="project" value="UniProtKB-SubCell"/>
</dbReference>
<evidence type="ECO:0000313" key="9">
    <source>
        <dbReference type="EnsemblMetazoa" id="PPAI002533-PA"/>
    </source>
</evidence>
<protein>
    <recommendedName>
        <fullName evidence="8">FAD dependent oxidoreductase domain-containing protein</fullName>
    </recommendedName>
</protein>
<accession>A0A1B0D4X5</accession>
<dbReference type="AlphaFoldDB" id="A0A1B0D4X5"/>
<evidence type="ECO:0000256" key="2">
    <source>
        <dbReference type="ARBA" id="ARBA00004253"/>
    </source>
</evidence>
<feature type="binding site" evidence="7">
    <location>
        <position position="168"/>
    </location>
    <ligand>
        <name>FAD</name>
        <dbReference type="ChEBI" id="CHEBI:57692"/>
    </ligand>
</feature>
<feature type="binding site" evidence="7">
    <location>
        <begin position="47"/>
        <end position="49"/>
    </location>
    <ligand>
        <name>FAD</name>
        <dbReference type="ChEBI" id="CHEBI:57692"/>
    </ligand>
</feature>
<feature type="binding site" evidence="7">
    <location>
        <position position="313"/>
    </location>
    <ligand>
        <name>D-serine</name>
        <dbReference type="ChEBI" id="CHEBI:35247"/>
    </ligand>
</feature>
<keyword evidence="5 7" id="KW-0274">FAD</keyword>
<organism evidence="9 10">
    <name type="scientific">Phlebotomus papatasi</name>
    <name type="common">Sandfly</name>
    <dbReference type="NCBI Taxonomy" id="29031"/>
    <lineage>
        <taxon>Eukaryota</taxon>
        <taxon>Metazoa</taxon>
        <taxon>Ecdysozoa</taxon>
        <taxon>Arthropoda</taxon>
        <taxon>Hexapoda</taxon>
        <taxon>Insecta</taxon>
        <taxon>Pterygota</taxon>
        <taxon>Neoptera</taxon>
        <taxon>Endopterygota</taxon>
        <taxon>Diptera</taxon>
        <taxon>Nematocera</taxon>
        <taxon>Psychodoidea</taxon>
        <taxon>Psychodidae</taxon>
        <taxon>Phlebotomus</taxon>
        <taxon>Phlebotomus</taxon>
    </lineage>
</organism>
<sequence>MKKIAVIGAGVNGLCVAVQLSEHFYSDTQVVLVSEDISPNTTGDGSAGLWQPYLVSLDESVLKWSEDTHRFFHDLWKNGLAHETGVCLQPMIRVVSNAKNYEIPKWSKIPFGCTSLSEDQLKLLSQEHKKNYTGGIHFVSFTCEPTKLLPYLFKRFLNAGGRFERKLVESFDDIAREEYDLIVNCSGLGAQKLANDPKVYPVRGQVTRVRAPWLFSTYVDDADDGNYIIPNSETTVLGGTHQEHDYNTQVCPADDKFIQEGCEAIEPSLKDAKVVTKWVGLRPARDDIRLEKVLFTTKDGKKVPIIHNYGHGGSGVCLSWGCGKAVLQLVQATFQEDLKSKL</sequence>
<feature type="binding site" evidence="7">
    <location>
        <position position="282"/>
    </location>
    <ligand>
        <name>D-dopa</name>
        <dbReference type="ChEBI" id="CHEBI:149689"/>
    </ligand>
</feature>